<evidence type="ECO:0000313" key="3">
    <source>
        <dbReference type="Proteomes" id="UP001184614"/>
    </source>
</evidence>
<accession>A0ABU1MCE7</accession>
<reference evidence="2 3" key="1">
    <citation type="submission" date="2023-07" db="EMBL/GenBank/DDBJ databases">
        <title>Sorghum-associated microbial communities from plants grown in Nebraska, USA.</title>
        <authorList>
            <person name="Schachtman D."/>
        </authorList>
    </citation>
    <scope>NUCLEOTIDE SEQUENCE [LARGE SCALE GENOMIC DNA]</scope>
    <source>
        <strain evidence="2 3">DS1730</strain>
    </source>
</reference>
<keyword evidence="3" id="KW-1185">Reference proteome</keyword>
<sequence>MDIIYTIAGALLILRFIMIAIVAALFLGVLFLVKSLFKVCKIKSDTLH</sequence>
<dbReference type="Proteomes" id="UP001184614">
    <property type="component" value="Unassembled WGS sequence"/>
</dbReference>
<keyword evidence="1" id="KW-0472">Membrane</keyword>
<comment type="caution">
    <text evidence="2">The sequence shown here is derived from an EMBL/GenBank/DDBJ whole genome shotgun (WGS) entry which is preliminary data.</text>
</comment>
<keyword evidence="1" id="KW-0812">Transmembrane</keyword>
<keyword evidence="1" id="KW-1133">Transmembrane helix</keyword>
<dbReference type="EMBL" id="JAVDQT010000006">
    <property type="protein sequence ID" value="MDR6433719.1"/>
    <property type="molecule type" value="Genomic_DNA"/>
</dbReference>
<feature type="transmembrane region" description="Helical" evidence="1">
    <location>
        <begin position="12"/>
        <end position="33"/>
    </location>
</feature>
<evidence type="ECO:0000256" key="1">
    <source>
        <dbReference type="SAM" id="Phobius"/>
    </source>
</evidence>
<proteinExistence type="predicted"/>
<gene>
    <name evidence="2" type="ORF">J2782_003465</name>
</gene>
<name>A0ABU1MCE7_9HYPH</name>
<evidence type="ECO:0000313" key="2">
    <source>
        <dbReference type="EMBL" id="MDR6433719.1"/>
    </source>
</evidence>
<organism evidence="2 3">
    <name type="scientific">Brucella pseudogrignonensis</name>
    <dbReference type="NCBI Taxonomy" id="419475"/>
    <lineage>
        <taxon>Bacteria</taxon>
        <taxon>Pseudomonadati</taxon>
        <taxon>Pseudomonadota</taxon>
        <taxon>Alphaproteobacteria</taxon>
        <taxon>Hyphomicrobiales</taxon>
        <taxon>Brucellaceae</taxon>
        <taxon>Brucella/Ochrobactrum group</taxon>
        <taxon>Brucella</taxon>
    </lineage>
</organism>
<protein>
    <submittedName>
        <fullName evidence="2">Uncharacterized protein</fullName>
    </submittedName>
</protein>